<gene>
    <name evidence="9" type="primary">mreD</name>
    <name evidence="9" type="ORF">KAK10_02050</name>
</gene>
<feature type="transmembrane region" description="Helical" evidence="8">
    <location>
        <begin position="112"/>
        <end position="136"/>
    </location>
</feature>
<proteinExistence type="inferred from homology"/>
<evidence type="ECO:0000256" key="5">
    <source>
        <dbReference type="ARBA" id="ARBA00022960"/>
    </source>
</evidence>
<evidence type="ECO:0000256" key="6">
    <source>
        <dbReference type="ARBA" id="ARBA00022989"/>
    </source>
</evidence>
<dbReference type="NCBIfam" id="TIGR03426">
    <property type="entry name" value="shape_MreD"/>
    <property type="match status" value="1"/>
</dbReference>
<organism evidence="9 10">
    <name type="scientific">Periweissella beninensis</name>
    <dbReference type="NCBI Taxonomy" id="504936"/>
    <lineage>
        <taxon>Bacteria</taxon>
        <taxon>Bacillati</taxon>
        <taxon>Bacillota</taxon>
        <taxon>Bacilli</taxon>
        <taxon>Lactobacillales</taxon>
        <taxon>Lactobacillaceae</taxon>
        <taxon>Periweissella</taxon>
    </lineage>
</organism>
<feature type="transmembrane region" description="Helical" evidence="8">
    <location>
        <begin position="44"/>
        <end position="62"/>
    </location>
</feature>
<keyword evidence="7 8" id="KW-0472">Membrane</keyword>
<reference evidence="9" key="1">
    <citation type="submission" date="2021-04" db="EMBL/GenBank/DDBJ databases">
        <title>Taxonomic assessment of Weissella genus.</title>
        <authorList>
            <person name="Fanelli F."/>
            <person name="Chieffi D."/>
            <person name="Dell'Aquila A."/>
            <person name="Gyu-Sung C."/>
            <person name="Franz C.M.A.P."/>
            <person name="Fusco V."/>
        </authorList>
    </citation>
    <scope>NUCLEOTIDE SEQUENCE</scope>
    <source>
        <strain evidence="9">LMG 25373</strain>
    </source>
</reference>
<evidence type="ECO:0000256" key="4">
    <source>
        <dbReference type="ARBA" id="ARBA00022692"/>
    </source>
</evidence>
<feature type="transmembrane region" description="Helical" evidence="8">
    <location>
        <begin position="68"/>
        <end position="100"/>
    </location>
</feature>
<evidence type="ECO:0000313" key="9">
    <source>
        <dbReference type="EMBL" id="MCM2436714.1"/>
    </source>
</evidence>
<dbReference type="EMBL" id="JAGMVS010000038">
    <property type="protein sequence ID" value="MCM2436714.1"/>
    <property type="molecule type" value="Genomic_DNA"/>
</dbReference>
<feature type="transmembrane region" description="Helical" evidence="8">
    <location>
        <begin position="12"/>
        <end position="32"/>
    </location>
</feature>
<keyword evidence="10" id="KW-1185">Reference proteome</keyword>
<evidence type="ECO:0000313" key="10">
    <source>
        <dbReference type="Proteomes" id="UP001057481"/>
    </source>
</evidence>
<keyword evidence="4 8" id="KW-0812">Transmembrane</keyword>
<evidence type="ECO:0000256" key="8">
    <source>
        <dbReference type="SAM" id="Phobius"/>
    </source>
</evidence>
<comment type="subcellular location">
    <subcellularLocation>
        <location evidence="1">Cell membrane</location>
        <topology evidence="1">Multi-pass membrane protein</topology>
    </subcellularLocation>
</comment>
<name>A0ABT0VH50_9LACO</name>
<protein>
    <submittedName>
        <fullName evidence="9">Rod shape-determining protein MreD</fullName>
    </submittedName>
</protein>
<accession>A0ABT0VH50</accession>
<keyword evidence="6 8" id="KW-1133">Transmembrane helix</keyword>
<evidence type="ECO:0000256" key="7">
    <source>
        <dbReference type="ARBA" id="ARBA00023136"/>
    </source>
</evidence>
<comment type="caution">
    <text evidence="9">The sequence shown here is derived from an EMBL/GenBank/DDBJ whole genome shotgun (WGS) entry which is preliminary data.</text>
</comment>
<dbReference type="RefSeq" id="WP_205143156.1">
    <property type="nucleotide sequence ID" value="NZ_JAFBDN010000003.1"/>
</dbReference>
<keyword evidence="5" id="KW-0133">Cell shape</keyword>
<dbReference type="InterPro" id="IPR007227">
    <property type="entry name" value="Cell_shape_determining_MreD"/>
</dbReference>
<sequence length="180" mass="20492">MFGFFGGYHTKLKWIFPIMLFLLLFLDGAIYANMAGILTKNSSHTLPMFVALWLIYAITYELDEYLPIYLWTLVAGIIYDVFYFGVIGGYTVGFLILVWVCQKLRIYLSESLLSVLMITILGLTSLQLFTYLAANIAGLSIMTVPMFVLHTFTPTLALNVVMAVIMYVPCRYCLLFLKNN</sequence>
<evidence type="ECO:0000256" key="3">
    <source>
        <dbReference type="ARBA" id="ARBA00022475"/>
    </source>
</evidence>
<evidence type="ECO:0000256" key="1">
    <source>
        <dbReference type="ARBA" id="ARBA00004651"/>
    </source>
</evidence>
<feature type="transmembrane region" description="Helical" evidence="8">
    <location>
        <begin position="156"/>
        <end position="177"/>
    </location>
</feature>
<dbReference type="Proteomes" id="UP001057481">
    <property type="component" value="Unassembled WGS sequence"/>
</dbReference>
<evidence type="ECO:0000256" key="2">
    <source>
        <dbReference type="ARBA" id="ARBA00007776"/>
    </source>
</evidence>
<dbReference type="Pfam" id="PF04093">
    <property type="entry name" value="MreD"/>
    <property type="match status" value="1"/>
</dbReference>
<keyword evidence="3" id="KW-1003">Cell membrane</keyword>
<comment type="similarity">
    <text evidence="2">Belongs to the MreD family.</text>
</comment>